<dbReference type="Proteomes" id="UP000596742">
    <property type="component" value="Unassembled WGS sequence"/>
</dbReference>
<organism evidence="1 2">
    <name type="scientific">Mytilus galloprovincialis</name>
    <name type="common">Mediterranean mussel</name>
    <dbReference type="NCBI Taxonomy" id="29158"/>
    <lineage>
        <taxon>Eukaryota</taxon>
        <taxon>Metazoa</taxon>
        <taxon>Spiralia</taxon>
        <taxon>Lophotrochozoa</taxon>
        <taxon>Mollusca</taxon>
        <taxon>Bivalvia</taxon>
        <taxon>Autobranchia</taxon>
        <taxon>Pteriomorphia</taxon>
        <taxon>Mytilida</taxon>
        <taxon>Mytiloidea</taxon>
        <taxon>Mytilidae</taxon>
        <taxon>Mytilinae</taxon>
        <taxon>Mytilus</taxon>
    </lineage>
</organism>
<name>A0A8B6D6X6_MYTGA</name>
<accession>A0A8B6D6X6</accession>
<comment type="caution">
    <text evidence="1">The sequence shown here is derived from an EMBL/GenBank/DDBJ whole genome shotgun (WGS) entry which is preliminary data.</text>
</comment>
<dbReference type="OrthoDB" id="6063974at2759"/>
<keyword evidence="2" id="KW-1185">Reference proteome</keyword>
<sequence>SYVDGTILKFTMRRIEGDKDMVAADLCREQNVFKKKLKVYRDKQRKQTAKRLANERKVYYTKHNNVNESTDSLEDLLRKQLTVRRPVIKNIKRYRVDLRPKISHTYREKPEMLEKVVNGNRGYLTDPKEAVRYFEDDEIDERKGIYALLTDIRKKVEQRKLKVGQEKMNLYLDKYFPRKIKSVILSDGQETDLEKIQDQAQNITVTLRSQTTLS</sequence>
<gene>
    <name evidence="1" type="ORF">MGAL_10B077327</name>
</gene>
<proteinExistence type="predicted"/>
<evidence type="ECO:0000313" key="2">
    <source>
        <dbReference type="Proteomes" id="UP000596742"/>
    </source>
</evidence>
<feature type="non-terminal residue" evidence="1">
    <location>
        <position position="214"/>
    </location>
</feature>
<dbReference type="EMBL" id="UYJE01003037">
    <property type="protein sequence ID" value="VDI16001.1"/>
    <property type="molecule type" value="Genomic_DNA"/>
</dbReference>
<protein>
    <submittedName>
        <fullName evidence="1">Uncharacterized protein</fullName>
    </submittedName>
</protein>
<dbReference type="AlphaFoldDB" id="A0A8B6D6X6"/>
<reference evidence="1" key="1">
    <citation type="submission" date="2018-11" db="EMBL/GenBank/DDBJ databases">
        <authorList>
            <person name="Alioto T."/>
            <person name="Alioto T."/>
        </authorList>
    </citation>
    <scope>NUCLEOTIDE SEQUENCE</scope>
</reference>
<evidence type="ECO:0000313" key="1">
    <source>
        <dbReference type="EMBL" id="VDI16001.1"/>
    </source>
</evidence>